<evidence type="ECO:0000313" key="4">
    <source>
        <dbReference type="Proteomes" id="UP001161247"/>
    </source>
</evidence>
<comment type="similarity">
    <text evidence="1">Belongs to the QWRF family.</text>
</comment>
<dbReference type="GO" id="GO:0051225">
    <property type="term" value="P:spindle assembly"/>
    <property type="evidence" value="ECO:0007669"/>
    <property type="project" value="TreeGrafter"/>
</dbReference>
<organism evidence="3 4">
    <name type="scientific">Oldenlandia corymbosa var. corymbosa</name>
    <dbReference type="NCBI Taxonomy" id="529605"/>
    <lineage>
        <taxon>Eukaryota</taxon>
        <taxon>Viridiplantae</taxon>
        <taxon>Streptophyta</taxon>
        <taxon>Embryophyta</taxon>
        <taxon>Tracheophyta</taxon>
        <taxon>Spermatophyta</taxon>
        <taxon>Magnoliopsida</taxon>
        <taxon>eudicotyledons</taxon>
        <taxon>Gunneridae</taxon>
        <taxon>Pentapetalae</taxon>
        <taxon>asterids</taxon>
        <taxon>lamiids</taxon>
        <taxon>Gentianales</taxon>
        <taxon>Rubiaceae</taxon>
        <taxon>Rubioideae</taxon>
        <taxon>Spermacoceae</taxon>
        <taxon>Hedyotis-Oldenlandia complex</taxon>
        <taxon>Oldenlandia</taxon>
    </lineage>
</organism>
<gene>
    <name evidence="3" type="ORF">OLC1_LOCUS13252</name>
</gene>
<protein>
    <submittedName>
        <fullName evidence="3">OLC1v1002941C1</fullName>
    </submittedName>
</protein>
<feature type="compositionally biased region" description="Polar residues" evidence="2">
    <location>
        <begin position="19"/>
        <end position="29"/>
    </location>
</feature>
<feature type="compositionally biased region" description="Low complexity" evidence="2">
    <location>
        <begin position="397"/>
        <end position="414"/>
    </location>
</feature>
<feature type="compositionally biased region" description="Polar residues" evidence="2">
    <location>
        <begin position="286"/>
        <end position="299"/>
    </location>
</feature>
<dbReference type="EMBL" id="OX459121">
    <property type="protein sequence ID" value="CAI9104300.1"/>
    <property type="molecule type" value="Genomic_DNA"/>
</dbReference>
<feature type="region of interest" description="Disordered" evidence="2">
    <location>
        <begin position="170"/>
        <end position="235"/>
    </location>
</feature>
<evidence type="ECO:0000313" key="3">
    <source>
        <dbReference type="EMBL" id="CAI9104300.1"/>
    </source>
</evidence>
<feature type="compositionally biased region" description="Low complexity" evidence="2">
    <location>
        <begin position="72"/>
        <end position="91"/>
    </location>
</feature>
<evidence type="ECO:0000256" key="1">
    <source>
        <dbReference type="ARBA" id="ARBA00010016"/>
    </source>
</evidence>
<reference evidence="3" key="1">
    <citation type="submission" date="2023-03" db="EMBL/GenBank/DDBJ databases">
        <authorList>
            <person name="Julca I."/>
        </authorList>
    </citation>
    <scope>NUCLEOTIDE SEQUENCE</scope>
</reference>
<evidence type="ECO:0000256" key="2">
    <source>
        <dbReference type="SAM" id="MobiDB-lite"/>
    </source>
</evidence>
<accession>A0AAV1D943</accession>
<name>A0AAV1D943_OLDCO</name>
<dbReference type="PANTHER" id="PTHR31807:SF2">
    <property type="entry name" value="PROTEIN SNOWY COTYLEDON 3"/>
    <property type="match status" value="1"/>
</dbReference>
<feature type="region of interest" description="Disordered" evidence="2">
    <location>
        <begin position="373"/>
        <end position="414"/>
    </location>
</feature>
<feature type="compositionally biased region" description="Polar residues" evidence="2">
    <location>
        <begin position="377"/>
        <end position="387"/>
    </location>
</feature>
<dbReference type="AlphaFoldDB" id="A0AAV1D943"/>
<dbReference type="GO" id="GO:0005737">
    <property type="term" value="C:cytoplasm"/>
    <property type="evidence" value="ECO:0007669"/>
    <property type="project" value="TreeGrafter"/>
</dbReference>
<dbReference type="InterPro" id="IPR007573">
    <property type="entry name" value="QWRF"/>
</dbReference>
<dbReference type="Pfam" id="PF04484">
    <property type="entry name" value="QWRF"/>
    <property type="match status" value="1"/>
</dbReference>
<feature type="compositionally biased region" description="Low complexity" evidence="2">
    <location>
        <begin position="1"/>
        <end position="10"/>
    </location>
</feature>
<dbReference type="PANTHER" id="PTHR31807">
    <property type="entry name" value="AUGMIN FAMILY MEMBER"/>
    <property type="match status" value="1"/>
</dbReference>
<keyword evidence="4" id="KW-1185">Reference proteome</keyword>
<sequence>MVGVMMVAAVSGGGGGPSTAPQGLQTPKTTSHDEAQGNQRRPPLLPSEKDNNGVTNNTKRPKSKVVSSRYMSPSHSTTSTSNSSSASSSSSRRFPSPLVARNSASPALAPKRSVSVDRRRPGSTPRALTADLDAKQGNAGETSAATKLLVTATRSLSVSFQGEAFSLPIKTKIAPPSPNLRKGTPERRRSSTPSRGKVDGGGDQGENSKPIDQQRWPARTRQVNPLSRSLDCSGGERSKIIGSGNVIRAMQQSMIDERRASFDGRLSLDLDSAELLKGVHYGADRNSVNNESSVHSDLTASDTDSVSSGSTSGAQECTGGLSSRLKGGPRGIVASARFWQETNSRLRRLQDPGSPLATSPGSKLIVPPKLKRYSSDIPMSSPRTMSSPIRGGIRAASPSKIMSSSPSRGISSPSRVRNAVSTINTNFVETPSVLSFAVDVRRGKVGENRIVDAHLLRLLYNRHLQWRFVNARTEETLLVQKHSAEKSLWNAWITISDLRDTVTKKRHRLQLLRQKLKLASILRGQVTELDEWASLDEGHSISLLGAIEALKASTLRLPVSGGAVADIQSLKEAVGSAVDMMQAMASSICSLLPKVDEVNSLVIELAKVTAKEKAQLEQCKDLLAALAAIQVKDCSLRTHILQQNRVRNSLT</sequence>
<dbReference type="GO" id="GO:0005880">
    <property type="term" value="C:nuclear microtubule"/>
    <property type="evidence" value="ECO:0007669"/>
    <property type="project" value="TreeGrafter"/>
</dbReference>
<proteinExistence type="inferred from homology"/>
<dbReference type="GO" id="GO:0008017">
    <property type="term" value="F:microtubule binding"/>
    <property type="evidence" value="ECO:0007669"/>
    <property type="project" value="TreeGrafter"/>
</dbReference>
<dbReference type="Proteomes" id="UP001161247">
    <property type="component" value="Chromosome 4"/>
</dbReference>
<feature type="region of interest" description="Disordered" evidence="2">
    <location>
        <begin position="1"/>
        <end position="141"/>
    </location>
</feature>
<feature type="region of interest" description="Disordered" evidence="2">
    <location>
        <begin position="284"/>
        <end position="328"/>
    </location>
</feature>
<feature type="compositionally biased region" description="Low complexity" evidence="2">
    <location>
        <begin position="300"/>
        <end position="314"/>
    </location>
</feature>